<dbReference type="Proteomes" id="UP000828941">
    <property type="component" value="Chromosome 5"/>
</dbReference>
<gene>
    <name evidence="1" type="ORF">L6164_012379</name>
</gene>
<protein>
    <submittedName>
        <fullName evidence="1">Uncharacterized protein</fullName>
    </submittedName>
</protein>
<reference evidence="1 2" key="1">
    <citation type="journal article" date="2022" name="DNA Res.">
        <title>Chromosomal-level genome assembly of the orchid tree Bauhinia variegata (Leguminosae; Cercidoideae) supports the allotetraploid origin hypothesis of Bauhinia.</title>
        <authorList>
            <person name="Zhong Y."/>
            <person name="Chen Y."/>
            <person name="Zheng D."/>
            <person name="Pang J."/>
            <person name="Liu Y."/>
            <person name="Luo S."/>
            <person name="Meng S."/>
            <person name="Qian L."/>
            <person name="Wei D."/>
            <person name="Dai S."/>
            <person name="Zhou R."/>
        </authorList>
    </citation>
    <scope>NUCLEOTIDE SEQUENCE [LARGE SCALE GENOMIC DNA]</scope>
    <source>
        <strain evidence="1">BV-YZ2020</strain>
    </source>
</reference>
<keyword evidence="2" id="KW-1185">Reference proteome</keyword>
<evidence type="ECO:0000313" key="1">
    <source>
        <dbReference type="EMBL" id="KAI4345237.1"/>
    </source>
</evidence>
<comment type="caution">
    <text evidence="1">The sequence shown here is derived from an EMBL/GenBank/DDBJ whole genome shotgun (WGS) entry which is preliminary data.</text>
</comment>
<name>A0ACB9P8X3_BAUVA</name>
<sequence>MAPPMYLGNPRLLLLSVLLLLFVSVCFSARCSDSQPQSKQLFGRRRMLELEDGEEEILPLKKKTTTQSTKNQTKLIKPNLSLKNQTKLTKTIKSDSLSTKNQTKLVKLSSNSSKTTPTILADTGIKKLNSTSKIKKLNSTSKALNSTKAIPISSKKSSLDTLKTSNAKNKTTKPTATNENKIKPKSDQKLGELESEKPNKNQKSDKNAIQQKPKKQTIPSWIEQDDDDDFVSELRDLPSKFQQTLIPDLEKISVTSQAYITKANKQITKGFKPYVGNKYAPTIAAILCFAFILIPLLLVSLLFNKIKAYFSLQKLLIFIQVYLSIYFSILCLSSLVTGLEPLRFFYATSQSTYVSLQVLQTLGYVLYLLLLLMYLILVFSTECGMGSKILGLTQAFVGFAVGLHYYVTVFHRVVMRQPPKTTWKIHGIYATCFLMICLLARADGRKKTYLEEGGEEGKEN</sequence>
<dbReference type="EMBL" id="CM039430">
    <property type="protein sequence ID" value="KAI4345237.1"/>
    <property type="molecule type" value="Genomic_DNA"/>
</dbReference>
<organism evidence="1 2">
    <name type="scientific">Bauhinia variegata</name>
    <name type="common">Purple orchid tree</name>
    <name type="synonym">Phanera variegata</name>
    <dbReference type="NCBI Taxonomy" id="167791"/>
    <lineage>
        <taxon>Eukaryota</taxon>
        <taxon>Viridiplantae</taxon>
        <taxon>Streptophyta</taxon>
        <taxon>Embryophyta</taxon>
        <taxon>Tracheophyta</taxon>
        <taxon>Spermatophyta</taxon>
        <taxon>Magnoliopsida</taxon>
        <taxon>eudicotyledons</taxon>
        <taxon>Gunneridae</taxon>
        <taxon>Pentapetalae</taxon>
        <taxon>rosids</taxon>
        <taxon>fabids</taxon>
        <taxon>Fabales</taxon>
        <taxon>Fabaceae</taxon>
        <taxon>Cercidoideae</taxon>
        <taxon>Cercideae</taxon>
        <taxon>Bauhiniinae</taxon>
        <taxon>Bauhinia</taxon>
    </lineage>
</organism>
<evidence type="ECO:0000313" key="2">
    <source>
        <dbReference type="Proteomes" id="UP000828941"/>
    </source>
</evidence>
<accession>A0ACB9P8X3</accession>
<proteinExistence type="predicted"/>